<gene>
    <name evidence="4" type="ORF">H9910_02935</name>
</gene>
<reference evidence="4" key="2">
    <citation type="submission" date="2021-04" db="EMBL/GenBank/DDBJ databases">
        <authorList>
            <person name="Gilroy R."/>
        </authorList>
    </citation>
    <scope>NUCLEOTIDE SEQUENCE</scope>
    <source>
        <strain evidence="4">ChiBcec15-3976</strain>
    </source>
</reference>
<name>A0A9D2RE39_9FIRM</name>
<feature type="region of interest" description="Disordered" evidence="2">
    <location>
        <begin position="77"/>
        <end position="97"/>
    </location>
</feature>
<dbReference type="Pfam" id="PF10112">
    <property type="entry name" value="Halogen_Hydrol"/>
    <property type="match status" value="1"/>
</dbReference>
<dbReference type="InterPro" id="IPR018770">
    <property type="entry name" value="ChloroindolylP_hydrolase"/>
</dbReference>
<feature type="transmembrane region" description="Helical" evidence="3">
    <location>
        <begin position="117"/>
        <end position="143"/>
    </location>
</feature>
<keyword evidence="3" id="KW-0812">Transmembrane</keyword>
<evidence type="ECO:0000256" key="1">
    <source>
        <dbReference type="SAM" id="Coils"/>
    </source>
</evidence>
<evidence type="ECO:0000313" key="4">
    <source>
        <dbReference type="EMBL" id="HJD41952.1"/>
    </source>
</evidence>
<evidence type="ECO:0000313" key="5">
    <source>
        <dbReference type="Proteomes" id="UP000823909"/>
    </source>
</evidence>
<feature type="coiled-coil region" evidence="1">
    <location>
        <begin position="235"/>
        <end position="269"/>
    </location>
</feature>
<reference evidence="4" key="1">
    <citation type="journal article" date="2021" name="PeerJ">
        <title>Extensive microbial diversity within the chicken gut microbiome revealed by metagenomics and culture.</title>
        <authorList>
            <person name="Gilroy R."/>
            <person name="Ravi A."/>
            <person name="Getino M."/>
            <person name="Pursley I."/>
            <person name="Horton D.L."/>
            <person name="Alikhan N.F."/>
            <person name="Baker D."/>
            <person name="Gharbi K."/>
            <person name="Hall N."/>
            <person name="Watson M."/>
            <person name="Adriaenssens E.M."/>
            <person name="Foster-Nyarko E."/>
            <person name="Jarju S."/>
            <person name="Secka A."/>
            <person name="Antonio M."/>
            <person name="Oren A."/>
            <person name="Chaudhuri R.R."/>
            <person name="La Ragione R."/>
            <person name="Hildebrand F."/>
            <person name="Pallen M.J."/>
        </authorList>
    </citation>
    <scope>NUCLEOTIDE SEQUENCE</scope>
    <source>
        <strain evidence="4">ChiBcec15-3976</strain>
    </source>
</reference>
<protein>
    <submittedName>
        <fullName evidence="4">5-bromo-4-chloroindolyl phosphate hydrolysis family protein</fullName>
    </submittedName>
</protein>
<sequence>MINNDWERFGDEIRRTIQNAVDSQDFSRLNQTVSDTIGKAMDSVSRGVKTGGWYRQKDDNMARGAAGVDMESVFGSSVRGNSSAQHAAPGEADRQGGATPAKKLLYLKGTSARIGGIFLAVTGYIFTAGALAFLLFLGLGAAVTGWSTALKAGMAVFGLFGLAFVGMALAGTNMACSVGRFRKYVKALEDREYCDVKELAQKTGRSVKAVVKDLKKMIRKGWFIHGHLDEQESCLMTSEEAYQQYEDLMDRTKREKAERDAAAERQRQEFSKLSPEVQKVVQAGDEYVKKIRAANDAIPGEEISAKISRMEMLVDRIFDRVEEHPESVDDIRKLMEYYLPTTVKLLDAYEDLDAQPVQGENIISSKKEIEKTIDTLNVAFEKLLDDLFQDTAWDLSSDISVLETMLAQEGLTEDGLKSTGGKP</sequence>
<organism evidence="4 5">
    <name type="scientific">Candidatus Mediterraneibacter quadrami</name>
    <dbReference type="NCBI Taxonomy" id="2838684"/>
    <lineage>
        <taxon>Bacteria</taxon>
        <taxon>Bacillati</taxon>
        <taxon>Bacillota</taxon>
        <taxon>Clostridia</taxon>
        <taxon>Lachnospirales</taxon>
        <taxon>Lachnospiraceae</taxon>
        <taxon>Mediterraneibacter</taxon>
    </lineage>
</organism>
<dbReference type="Proteomes" id="UP000823909">
    <property type="component" value="Unassembled WGS sequence"/>
</dbReference>
<dbReference type="AlphaFoldDB" id="A0A9D2RE39"/>
<keyword evidence="3" id="KW-0472">Membrane</keyword>
<feature type="transmembrane region" description="Helical" evidence="3">
    <location>
        <begin position="155"/>
        <end position="176"/>
    </location>
</feature>
<keyword evidence="3" id="KW-1133">Transmembrane helix</keyword>
<dbReference type="EMBL" id="DWUU01000022">
    <property type="protein sequence ID" value="HJD41952.1"/>
    <property type="molecule type" value="Genomic_DNA"/>
</dbReference>
<evidence type="ECO:0000256" key="3">
    <source>
        <dbReference type="SAM" id="Phobius"/>
    </source>
</evidence>
<proteinExistence type="predicted"/>
<evidence type="ECO:0000256" key="2">
    <source>
        <dbReference type="SAM" id="MobiDB-lite"/>
    </source>
</evidence>
<keyword evidence="1" id="KW-0175">Coiled coil</keyword>
<accession>A0A9D2RE39</accession>
<comment type="caution">
    <text evidence="4">The sequence shown here is derived from an EMBL/GenBank/DDBJ whole genome shotgun (WGS) entry which is preliminary data.</text>
</comment>